<gene>
    <name evidence="1" type="ORF">B4U80_14382</name>
</gene>
<proteinExistence type="predicted"/>
<sequence length="82" mass="9962">MIEKLDIPQKLYCLIRVQMLMQHIFQKLSEYILNETGSIYRYYENAWHKLPWIYGLFHPKILDIVLYLLEQTSLNVVERGDM</sequence>
<comment type="caution">
    <text evidence="1">The sequence shown here is derived from an EMBL/GenBank/DDBJ whole genome shotgun (WGS) entry which is preliminary data.</text>
</comment>
<dbReference type="Gene3D" id="3.90.260.10">
    <property type="entry name" value="Transglutaminase-like"/>
    <property type="match status" value="1"/>
</dbReference>
<reference evidence="1 2" key="1">
    <citation type="journal article" date="2018" name="Gigascience">
        <title>Genomes of trombidid mites reveal novel predicted allergens and laterally-transferred genes associated with secondary metabolism.</title>
        <authorList>
            <person name="Dong X."/>
            <person name="Chaisiri K."/>
            <person name="Xia D."/>
            <person name="Armstrong S.D."/>
            <person name="Fang Y."/>
            <person name="Donnelly M.J."/>
            <person name="Kadowaki T."/>
            <person name="McGarry J.W."/>
            <person name="Darby A.C."/>
            <person name="Makepeace B.L."/>
        </authorList>
    </citation>
    <scope>NUCLEOTIDE SEQUENCE [LARGE SCALE GENOMIC DNA]</scope>
    <source>
        <strain evidence="1">UoL-UT</strain>
    </source>
</reference>
<dbReference type="EMBL" id="NCKV01023267">
    <property type="protein sequence ID" value="RWS19726.1"/>
    <property type="molecule type" value="Genomic_DNA"/>
</dbReference>
<evidence type="ECO:0000313" key="1">
    <source>
        <dbReference type="EMBL" id="RWS19726.1"/>
    </source>
</evidence>
<dbReference type="InterPro" id="IPR036985">
    <property type="entry name" value="Transglutaminase-like_sf"/>
</dbReference>
<name>A0A443RWG6_9ACAR</name>
<keyword evidence="2" id="KW-1185">Reference proteome</keyword>
<dbReference type="AlphaFoldDB" id="A0A443RWG6"/>
<dbReference type="SUPFAM" id="SSF54001">
    <property type="entry name" value="Cysteine proteinases"/>
    <property type="match status" value="1"/>
</dbReference>
<protein>
    <submittedName>
        <fullName evidence="1">Uncharacterized protein</fullName>
    </submittedName>
</protein>
<evidence type="ECO:0000313" key="2">
    <source>
        <dbReference type="Proteomes" id="UP000288716"/>
    </source>
</evidence>
<dbReference type="VEuPathDB" id="VectorBase:LDEU012314"/>
<dbReference type="Proteomes" id="UP000288716">
    <property type="component" value="Unassembled WGS sequence"/>
</dbReference>
<accession>A0A443RWG6</accession>
<organism evidence="1 2">
    <name type="scientific">Leptotrombidium deliense</name>
    <dbReference type="NCBI Taxonomy" id="299467"/>
    <lineage>
        <taxon>Eukaryota</taxon>
        <taxon>Metazoa</taxon>
        <taxon>Ecdysozoa</taxon>
        <taxon>Arthropoda</taxon>
        <taxon>Chelicerata</taxon>
        <taxon>Arachnida</taxon>
        <taxon>Acari</taxon>
        <taxon>Acariformes</taxon>
        <taxon>Trombidiformes</taxon>
        <taxon>Prostigmata</taxon>
        <taxon>Anystina</taxon>
        <taxon>Parasitengona</taxon>
        <taxon>Trombiculoidea</taxon>
        <taxon>Trombiculidae</taxon>
        <taxon>Leptotrombidium</taxon>
    </lineage>
</organism>
<dbReference type="InterPro" id="IPR038765">
    <property type="entry name" value="Papain-like_cys_pep_sf"/>
</dbReference>